<name>A0AAE0W404_9BIVA</name>
<dbReference type="Proteomes" id="UP001195483">
    <property type="component" value="Unassembled WGS sequence"/>
</dbReference>
<accession>A0AAE0W404</accession>
<reference evidence="1" key="1">
    <citation type="journal article" date="2021" name="Genome Biol. Evol.">
        <title>A High-Quality Reference Genome for a Parasitic Bivalve with Doubly Uniparental Inheritance (Bivalvia: Unionida).</title>
        <authorList>
            <person name="Smith C.H."/>
        </authorList>
    </citation>
    <scope>NUCLEOTIDE SEQUENCE</scope>
    <source>
        <strain evidence="1">CHS0354</strain>
    </source>
</reference>
<proteinExistence type="predicted"/>
<reference evidence="1" key="2">
    <citation type="journal article" date="2021" name="Genome Biol. Evol.">
        <title>Developing a high-quality reference genome for a parasitic bivalve with doubly uniparental inheritance (Bivalvia: Unionida).</title>
        <authorList>
            <person name="Smith C.H."/>
        </authorList>
    </citation>
    <scope>NUCLEOTIDE SEQUENCE</scope>
    <source>
        <strain evidence="1">CHS0354</strain>
        <tissue evidence="1">Mantle</tissue>
    </source>
</reference>
<gene>
    <name evidence="1" type="ORF">CHS0354_040437</name>
</gene>
<evidence type="ECO:0000313" key="1">
    <source>
        <dbReference type="EMBL" id="KAK3601258.1"/>
    </source>
</evidence>
<dbReference type="EMBL" id="JAEAOA010002336">
    <property type="protein sequence ID" value="KAK3601258.1"/>
    <property type="molecule type" value="Genomic_DNA"/>
</dbReference>
<organism evidence="1 2">
    <name type="scientific">Potamilus streckersoni</name>
    <dbReference type="NCBI Taxonomy" id="2493646"/>
    <lineage>
        <taxon>Eukaryota</taxon>
        <taxon>Metazoa</taxon>
        <taxon>Spiralia</taxon>
        <taxon>Lophotrochozoa</taxon>
        <taxon>Mollusca</taxon>
        <taxon>Bivalvia</taxon>
        <taxon>Autobranchia</taxon>
        <taxon>Heteroconchia</taxon>
        <taxon>Palaeoheterodonta</taxon>
        <taxon>Unionida</taxon>
        <taxon>Unionoidea</taxon>
        <taxon>Unionidae</taxon>
        <taxon>Ambleminae</taxon>
        <taxon>Lampsilini</taxon>
        <taxon>Potamilus</taxon>
    </lineage>
</organism>
<comment type="caution">
    <text evidence="1">The sequence shown here is derived from an EMBL/GenBank/DDBJ whole genome shotgun (WGS) entry which is preliminary data.</text>
</comment>
<keyword evidence="2" id="KW-1185">Reference proteome</keyword>
<reference evidence="1" key="3">
    <citation type="submission" date="2023-05" db="EMBL/GenBank/DDBJ databases">
        <authorList>
            <person name="Smith C.H."/>
        </authorList>
    </citation>
    <scope>NUCLEOTIDE SEQUENCE</scope>
    <source>
        <strain evidence="1">CHS0354</strain>
        <tissue evidence="1">Mantle</tissue>
    </source>
</reference>
<evidence type="ECO:0000313" key="2">
    <source>
        <dbReference type="Proteomes" id="UP001195483"/>
    </source>
</evidence>
<sequence length="62" mass="7116">MCHKVVVVVAKLQIEPCTDGTIMAHVCVNKLWVEQANIIDLTVKLSKLYFKRISQIFLTKEK</sequence>
<dbReference type="AlphaFoldDB" id="A0AAE0W404"/>
<protein>
    <submittedName>
        <fullName evidence="1">Uncharacterized protein</fullName>
    </submittedName>
</protein>